<dbReference type="AlphaFoldDB" id="A0A2J6QPG9"/>
<protein>
    <submittedName>
        <fullName evidence="1">Uncharacterized protein</fullName>
    </submittedName>
</protein>
<name>A0A2J6QPG9_9HELO</name>
<sequence length="73" mass="8674">MAAQIICMGTPYKLFDRGFPLRNYNSRRYCNACKPHFTSFHVLIMPPRKIRTSFRPTTPTPPAKWNTPLRYWI</sequence>
<organism evidence="1 2">
    <name type="scientific">Hyaloscypha hepaticicola</name>
    <dbReference type="NCBI Taxonomy" id="2082293"/>
    <lineage>
        <taxon>Eukaryota</taxon>
        <taxon>Fungi</taxon>
        <taxon>Dikarya</taxon>
        <taxon>Ascomycota</taxon>
        <taxon>Pezizomycotina</taxon>
        <taxon>Leotiomycetes</taxon>
        <taxon>Helotiales</taxon>
        <taxon>Hyaloscyphaceae</taxon>
        <taxon>Hyaloscypha</taxon>
    </lineage>
</organism>
<dbReference type="EMBL" id="KZ613464">
    <property type="protein sequence ID" value="PMD28142.1"/>
    <property type="molecule type" value="Genomic_DNA"/>
</dbReference>
<keyword evidence="2" id="KW-1185">Reference proteome</keyword>
<evidence type="ECO:0000313" key="1">
    <source>
        <dbReference type="EMBL" id="PMD28142.1"/>
    </source>
</evidence>
<proteinExistence type="predicted"/>
<accession>A0A2J6QPG9</accession>
<evidence type="ECO:0000313" key="2">
    <source>
        <dbReference type="Proteomes" id="UP000235672"/>
    </source>
</evidence>
<dbReference type="Proteomes" id="UP000235672">
    <property type="component" value="Unassembled WGS sequence"/>
</dbReference>
<reference evidence="1 2" key="1">
    <citation type="submission" date="2016-05" db="EMBL/GenBank/DDBJ databases">
        <title>A degradative enzymes factory behind the ericoid mycorrhizal symbiosis.</title>
        <authorList>
            <consortium name="DOE Joint Genome Institute"/>
            <person name="Martino E."/>
            <person name="Morin E."/>
            <person name="Grelet G."/>
            <person name="Kuo A."/>
            <person name="Kohler A."/>
            <person name="Daghino S."/>
            <person name="Barry K."/>
            <person name="Choi C."/>
            <person name="Cichocki N."/>
            <person name="Clum A."/>
            <person name="Copeland A."/>
            <person name="Hainaut M."/>
            <person name="Haridas S."/>
            <person name="Labutti K."/>
            <person name="Lindquist E."/>
            <person name="Lipzen A."/>
            <person name="Khouja H.-R."/>
            <person name="Murat C."/>
            <person name="Ohm R."/>
            <person name="Olson A."/>
            <person name="Spatafora J."/>
            <person name="Veneault-Fourrey C."/>
            <person name="Henrissat B."/>
            <person name="Grigoriev I."/>
            <person name="Martin F."/>
            <person name="Perotto S."/>
        </authorList>
    </citation>
    <scope>NUCLEOTIDE SEQUENCE [LARGE SCALE GENOMIC DNA]</scope>
    <source>
        <strain evidence="1 2">UAMH 7357</strain>
    </source>
</reference>
<gene>
    <name evidence="1" type="ORF">NA56DRAFT_639820</name>
</gene>